<comment type="caution">
    <text evidence="1">The sequence shown here is derived from an EMBL/GenBank/DDBJ whole genome shotgun (WGS) entry which is preliminary data.</text>
</comment>
<dbReference type="AlphaFoldDB" id="A0A2C6L583"/>
<proteinExistence type="predicted"/>
<evidence type="ECO:0000313" key="1">
    <source>
        <dbReference type="EMBL" id="PHJ22734.1"/>
    </source>
</evidence>
<dbReference type="GeneID" id="94426824"/>
<dbReference type="Proteomes" id="UP000221165">
    <property type="component" value="Unassembled WGS sequence"/>
</dbReference>
<name>A0A2C6L583_9APIC</name>
<evidence type="ECO:0000313" key="2">
    <source>
        <dbReference type="Proteomes" id="UP000221165"/>
    </source>
</evidence>
<dbReference type="OrthoDB" id="660555at2759"/>
<dbReference type="EMBL" id="MIGC01001523">
    <property type="protein sequence ID" value="PHJ22734.1"/>
    <property type="molecule type" value="Genomic_DNA"/>
</dbReference>
<keyword evidence="2" id="KW-1185">Reference proteome</keyword>
<protein>
    <submittedName>
        <fullName evidence="1">Leucine rich repeat-containing protein</fullName>
    </submittedName>
</protein>
<organism evidence="1 2">
    <name type="scientific">Cystoisospora suis</name>
    <dbReference type="NCBI Taxonomy" id="483139"/>
    <lineage>
        <taxon>Eukaryota</taxon>
        <taxon>Sar</taxon>
        <taxon>Alveolata</taxon>
        <taxon>Apicomplexa</taxon>
        <taxon>Conoidasida</taxon>
        <taxon>Coccidia</taxon>
        <taxon>Eucoccidiorida</taxon>
        <taxon>Eimeriorina</taxon>
        <taxon>Sarcocystidae</taxon>
        <taxon>Cystoisospora</taxon>
    </lineage>
</organism>
<sequence length="211" mass="23786">MRECCENYHIVDLLLPALKETVANPLILAASATGLRVILEDVNQRQQLLKYATEETGSLIPLLQYLGGSRYGSLCDQAAYLERNVDSLNFTPEVPNLSNLQNIYVLKPLAAVAKLIAFYLTAEDSPYCIGINDHLHKAHREKYLLNLLQVHDCDVQLAGMECVSKTPLRYLEHDTLATLVSLLPTFHHPDNGTYRKPYTSSKEKVDFSKRK</sequence>
<accession>A0A2C6L583</accession>
<reference evidence="1 2" key="1">
    <citation type="journal article" date="2017" name="Int. J. Parasitol.">
        <title>The genome of the protozoan parasite Cystoisospora suis and a reverse vaccinology approach to identify vaccine candidates.</title>
        <authorList>
            <person name="Palmieri N."/>
            <person name="Shrestha A."/>
            <person name="Ruttkowski B."/>
            <person name="Beck T."/>
            <person name="Vogl C."/>
            <person name="Tomley F."/>
            <person name="Blake D.P."/>
            <person name="Joachim A."/>
        </authorList>
    </citation>
    <scope>NUCLEOTIDE SEQUENCE [LARGE SCALE GENOMIC DNA]</scope>
    <source>
        <strain evidence="1 2">Wien I</strain>
    </source>
</reference>
<gene>
    <name evidence="1" type="ORF">CSUI_003415</name>
</gene>
<dbReference type="VEuPathDB" id="ToxoDB:CSUI_003415"/>
<dbReference type="RefSeq" id="XP_067924411.1">
    <property type="nucleotide sequence ID" value="XM_068063613.1"/>
</dbReference>